<accession>A0ACC2P0N1</accession>
<dbReference type="Proteomes" id="UP001239111">
    <property type="component" value="Chromosome 2"/>
</dbReference>
<evidence type="ECO:0000313" key="1">
    <source>
        <dbReference type="EMBL" id="KAJ8676922.1"/>
    </source>
</evidence>
<reference evidence="1" key="1">
    <citation type="submission" date="2023-04" db="EMBL/GenBank/DDBJ databases">
        <title>A chromosome-level genome assembly of the parasitoid wasp Eretmocerus hayati.</title>
        <authorList>
            <person name="Zhong Y."/>
            <person name="Liu S."/>
            <person name="Liu Y."/>
        </authorList>
    </citation>
    <scope>NUCLEOTIDE SEQUENCE</scope>
    <source>
        <strain evidence="1">ZJU_SS_LIU_2023</strain>
    </source>
</reference>
<sequence length="136" mass="15774">MRISPPPEQSREVIPVSPNSDTEPHPYLLKVQWTPRGHGLIIIQDYDIYYKIGPLSNIAYRVTNTGIPGIVSNGFPNWLYEEEILHSTEAFWMSRNSHLLLYATFDDSEVEEMYSLWFGDDSKSKDPQVRALRYPK</sequence>
<keyword evidence="2" id="KW-1185">Reference proteome</keyword>
<comment type="caution">
    <text evidence="1">The sequence shown here is derived from an EMBL/GenBank/DDBJ whole genome shotgun (WGS) entry which is preliminary data.</text>
</comment>
<evidence type="ECO:0000313" key="2">
    <source>
        <dbReference type="Proteomes" id="UP001239111"/>
    </source>
</evidence>
<name>A0ACC2P0N1_9HYME</name>
<dbReference type="EMBL" id="CM056742">
    <property type="protein sequence ID" value="KAJ8676922.1"/>
    <property type="molecule type" value="Genomic_DNA"/>
</dbReference>
<organism evidence="1 2">
    <name type="scientific">Eretmocerus hayati</name>
    <dbReference type="NCBI Taxonomy" id="131215"/>
    <lineage>
        <taxon>Eukaryota</taxon>
        <taxon>Metazoa</taxon>
        <taxon>Ecdysozoa</taxon>
        <taxon>Arthropoda</taxon>
        <taxon>Hexapoda</taxon>
        <taxon>Insecta</taxon>
        <taxon>Pterygota</taxon>
        <taxon>Neoptera</taxon>
        <taxon>Endopterygota</taxon>
        <taxon>Hymenoptera</taxon>
        <taxon>Apocrita</taxon>
        <taxon>Proctotrupomorpha</taxon>
        <taxon>Chalcidoidea</taxon>
        <taxon>Aphelinidae</taxon>
        <taxon>Aphelininae</taxon>
        <taxon>Eretmocerus</taxon>
    </lineage>
</organism>
<feature type="non-terminal residue" evidence="1">
    <location>
        <position position="136"/>
    </location>
</feature>
<proteinExistence type="predicted"/>
<protein>
    <submittedName>
        <fullName evidence="1">Uncharacterized protein</fullName>
    </submittedName>
</protein>
<gene>
    <name evidence="1" type="ORF">QAD02_012709</name>
</gene>